<keyword evidence="2" id="KW-1185">Reference proteome</keyword>
<proteinExistence type="predicted"/>
<evidence type="ECO:0000313" key="1">
    <source>
        <dbReference type="EMBL" id="CEG43504.1"/>
    </source>
</evidence>
<organism evidence="1 2">
    <name type="scientific">Plasmopara halstedii</name>
    <name type="common">Downy mildew of sunflower</name>
    <dbReference type="NCBI Taxonomy" id="4781"/>
    <lineage>
        <taxon>Eukaryota</taxon>
        <taxon>Sar</taxon>
        <taxon>Stramenopiles</taxon>
        <taxon>Oomycota</taxon>
        <taxon>Peronosporomycetes</taxon>
        <taxon>Peronosporales</taxon>
        <taxon>Peronosporaceae</taxon>
        <taxon>Plasmopara</taxon>
    </lineage>
</organism>
<evidence type="ECO:0000313" key="2">
    <source>
        <dbReference type="Proteomes" id="UP000054928"/>
    </source>
</evidence>
<protein>
    <submittedName>
        <fullName evidence="1">Uncharacterized protein</fullName>
    </submittedName>
</protein>
<dbReference type="AlphaFoldDB" id="A0A0P1AR04"/>
<accession>A0A0P1AR04</accession>
<dbReference type="Proteomes" id="UP000054928">
    <property type="component" value="Unassembled WGS sequence"/>
</dbReference>
<reference evidence="2" key="1">
    <citation type="submission" date="2014-09" db="EMBL/GenBank/DDBJ databases">
        <authorList>
            <person name="Sharma Rahul"/>
            <person name="Thines Marco"/>
        </authorList>
    </citation>
    <scope>NUCLEOTIDE SEQUENCE [LARGE SCALE GENOMIC DNA]</scope>
</reference>
<dbReference type="EMBL" id="CCYD01000667">
    <property type="protein sequence ID" value="CEG43504.1"/>
    <property type="molecule type" value="Genomic_DNA"/>
</dbReference>
<dbReference type="RefSeq" id="XP_024579873.1">
    <property type="nucleotide sequence ID" value="XM_024729502.1"/>
</dbReference>
<sequence length="80" mass="8954">MAGLSLPQYVTIVCVHLYNRAKYSFVQLYEIQITFLCNCKTIEKYQGNGTRRAKSIIITNILSGGLDKSNLDITEAVPNV</sequence>
<name>A0A0P1AR04_PLAHL</name>
<dbReference type="GeneID" id="36408752"/>